<feature type="compositionally biased region" description="Basic and acidic residues" evidence="1">
    <location>
        <begin position="79"/>
        <end position="91"/>
    </location>
</feature>
<dbReference type="Proteomes" id="UP001500984">
    <property type="component" value="Unassembled WGS sequence"/>
</dbReference>
<name>A0ABN2WIM5_9MICO</name>
<sequence>MGGTPSPDHSALSPEARAAIAKYRRLLGNRAEPEESVGAGEGDPALARYLAERPPHHSPPSYSSSYRPETSRRFSGQPEHAERRGDPEVRPDGNLNAGRGENPHA</sequence>
<dbReference type="EMBL" id="BAAAPZ010000003">
    <property type="protein sequence ID" value="GAA2092880.1"/>
    <property type="molecule type" value="Genomic_DNA"/>
</dbReference>
<comment type="caution">
    <text evidence="2">The sequence shown here is derived from an EMBL/GenBank/DDBJ whole genome shotgun (WGS) entry which is preliminary data.</text>
</comment>
<organism evidence="2 3">
    <name type="scientific">Brevibacterium salitolerans</name>
    <dbReference type="NCBI Taxonomy" id="1403566"/>
    <lineage>
        <taxon>Bacteria</taxon>
        <taxon>Bacillati</taxon>
        <taxon>Actinomycetota</taxon>
        <taxon>Actinomycetes</taxon>
        <taxon>Micrococcales</taxon>
        <taxon>Brevibacteriaceae</taxon>
        <taxon>Brevibacterium</taxon>
    </lineage>
</organism>
<accession>A0ABN2WIM5</accession>
<reference evidence="2 3" key="1">
    <citation type="journal article" date="2019" name="Int. J. Syst. Evol. Microbiol.">
        <title>The Global Catalogue of Microorganisms (GCM) 10K type strain sequencing project: providing services to taxonomists for standard genome sequencing and annotation.</title>
        <authorList>
            <consortium name="The Broad Institute Genomics Platform"/>
            <consortium name="The Broad Institute Genome Sequencing Center for Infectious Disease"/>
            <person name="Wu L."/>
            <person name="Ma J."/>
        </authorList>
    </citation>
    <scope>NUCLEOTIDE SEQUENCE [LARGE SCALE GENOMIC DNA]</scope>
    <source>
        <strain evidence="2 3">JCM 15900</strain>
    </source>
</reference>
<keyword evidence="3" id="KW-1185">Reference proteome</keyword>
<gene>
    <name evidence="2" type="ORF">GCM10009823_10920</name>
</gene>
<evidence type="ECO:0000256" key="1">
    <source>
        <dbReference type="SAM" id="MobiDB-lite"/>
    </source>
</evidence>
<evidence type="ECO:0000313" key="2">
    <source>
        <dbReference type="EMBL" id="GAA2092880.1"/>
    </source>
</evidence>
<feature type="region of interest" description="Disordered" evidence="1">
    <location>
        <begin position="30"/>
        <end position="105"/>
    </location>
</feature>
<feature type="compositionally biased region" description="Low complexity" evidence="1">
    <location>
        <begin position="59"/>
        <end position="68"/>
    </location>
</feature>
<proteinExistence type="predicted"/>
<protein>
    <submittedName>
        <fullName evidence="2">Uncharacterized protein</fullName>
    </submittedName>
</protein>
<evidence type="ECO:0000313" key="3">
    <source>
        <dbReference type="Proteomes" id="UP001500984"/>
    </source>
</evidence>